<gene>
    <name evidence="1" type="ORF">H5410_010765</name>
</gene>
<accession>A0A9J6AMQ0</accession>
<dbReference type="Proteomes" id="UP000824120">
    <property type="component" value="Chromosome 2"/>
</dbReference>
<evidence type="ECO:0000313" key="2">
    <source>
        <dbReference type="Proteomes" id="UP000824120"/>
    </source>
</evidence>
<dbReference type="EMBL" id="JACXVP010000002">
    <property type="protein sequence ID" value="KAG5625547.1"/>
    <property type="molecule type" value="Genomic_DNA"/>
</dbReference>
<name>A0A9J6AMQ0_SOLCO</name>
<protein>
    <submittedName>
        <fullName evidence="1">Uncharacterized protein</fullName>
    </submittedName>
</protein>
<organism evidence="1 2">
    <name type="scientific">Solanum commersonii</name>
    <name type="common">Commerson's wild potato</name>
    <name type="synonym">Commerson's nightshade</name>
    <dbReference type="NCBI Taxonomy" id="4109"/>
    <lineage>
        <taxon>Eukaryota</taxon>
        <taxon>Viridiplantae</taxon>
        <taxon>Streptophyta</taxon>
        <taxon>Embryophyta</taxon>
        <taxon>Tracheophyta</taxon>
        <taxon>Spermatophyta</taxon>
        <taxon>Magnoliopsida</taxon>
        <taxon>eudicotyledons</taxon>
        <taxon>Gunneridae</taxon>
        <taxon>Pentapetalae</taxon>
        <taxon>asterids</taxon>
        <taxon>lamiids</taxon>
        <taxon>Solanales</taxon>
        <taxon>Solanaceae</taxon>
        <taxon>Solanoideae</taxon>
        <taxon>Solaneae</taxon>
        <taxon>Solanum</taxon>
    </lineage>
</organism>
<sequence length="82" mass="9631">MFSLELKNCCLAWHLGWAMTYFKAFELIRVLSWQSSVSFPPLPNHPFREITHDLPLFLIFSTLYALFINHEDVEVLSCVEVQ</sequence>
<reference evidence="1 2" key="1">
    <citation type="submission" date="2020-09" db="EMBL/GenBank/DDBJ databases">
        <title>De no assembly of potato wild relative species, Solanum commersonii.</title>
        <authorList>
            <person name="Cho K."/>
        </authorList>
    </citation>
    <scope>NUCLEOTIDE SEQUENCE [LARGE SCALE GENOMIC DNA]</scope>
    <source>
        <strain evidence="1">LZ3.2</strain>
        <tissue evidence="1">Leaf</tissue>
    </source>
</reference>
<keyword evidence="2" id="KW-1185">Reference proteome</keyword>
<evidence type="ECO:0000313" key="1">
    <source>
        <dbReference type="EMBL" id="KAG5625547.1"/>
    </source>
</evidence>
<comment type="caution">
    <text evidence="1">The sequence shown here is derived from an EMBL/GenBank/DDBJ whole genome shotgun (WGS) entry which is preliminary data.</text>
</comment>
<dbReference type="AlphaFoldDB" id="A0A9J6AMQ0"/>
<proteinExistence type="predicted"/>